<dbReference type="Pfam" id="PF01261">
    <property type="entry name" value="AP_endonuc_2"/>
    <property type="match status" value="1"/>
</dbReference>
<name>A0A1V5T291_9BACT</name>
<dbReference type="AlphaFoldDB" id="A0A1V5T291"/>
<reference evidence="2" key="1">
    <citation type="submission" date="2017-02" db="EMBL/GenBank/DDBJ databases">
        <title>Delving into the versatile metabolic prowess of the omnipresent phylum Bacteroidetes.</title>
        <authorList>
            <person name="Nobu M.K."/>
            <person name="Mei R."/>
            <person name="Narihiro T."/>
            <person name="Kuroda K."/>
            <person name="Liu W.-T."/>
        </authorList>
    </citation>
    <scope>NUCLEOTIDE SEQUENCE</scope>
    <source>
        <strain evidence="2">ADurb.Bin276</strain>
    </source>
</reference>
<dbReference type="EC" id="5.3.1.-" evidence="2"/>
<dbReference type="Proteomes" id="UP000485569">
    <property type="component" value="Unassembled WGS sequence"/>
</dbReference>
<dbReference type="SUPFAM" id="SSF51658">
    <property type="entry name" value="Xylose isomerase-like"/>
    <property type="match status" value="1"/>
</dbReference>
<dbReference type="InterPro" id="IPR013022">
    <property type="entry name" value="Xyl_isomerase-like_TIM-brl"/>
</dbReference>
<keyword evidence="2" id="KW-0413">Isomerase</keyword>
<dbReference type="Gene3D" id="3.20.20.150">
    <property type="entry name" value="Divalent-metal-dependent TIM barrel enzymes"/>
    <property type="match status" value="1"/>
</dbReference>
<dbReference type="EMBL" id="MWBQ01000033">
    <property type="protein sequence ID" value="OQA60734.1"/>
    <property type="molecule type" value="Genomic_DNA"/>
</dbReference>
<organism evidence="2">
    <name type="scientific">Candidatus Atribacter allofermentans</name>
    <dbReference type="NCBI Taxonomy" id="1852833"/>
    <lineage>
        <taxon>Bacteria</taxon>
        <taxon>Pseudomonadati</taxon>
        <taxon>Atribacterota</taxon>
        <taxon>Atribacteria</taxon>
        <taxon>Atribacterales</taxon>
        <taxon>Atribacteraceae</taxon>
        <taxon>Atribacter</taxon>
    </lineage>
</organism>
<comment type="caution">
    <text evidence="2">The sequence shown here is derived from an EMBL/GenBank/DDBJ whole genome shotgun (WGS) entry which is preliminary data.</text>
</comment>
<evidence type="ECO:0000259" key="1">
    <source>
        <dbReference type="Pfam" id="PF01261"/>
    </source>
</evidence>
<gene>
    <name evidence="2" type="ORF">BWY41_00505</name>
</gene>
<dbReference type="PANTHER" id="PTHR12110">
    <property type="entry name" value="HYDROXYPYRUVATE ISOMERASE"/>
    <property type="match status" value="1"/>
</dbReference>
<proteinExistence type="predicted"/>
<feature type="domain" description="Xylose isomerase-like TIM barrel" evidence="1">
    <location>
        <begin position="22"/>
        <end position="279"/>
    </location>
</feature>
<accession>A0A1V5T291</accession>
<dbReference type="PANTHER" id="PTHR12110:SF41">
    <property type="entry name" value="INOSOSE DEHYDRATASE"/>
    <property type="match status" value="1"/>
</dbReference>
<evidence type="ECO:0000313" key="2">
    <source>
        <dbReference type="EMBL" id="OQA60734.1"/>
    </source>
</evidence>
<dbReference type="InterPro" id="IPR050312">
    <property type="entry name" value="IolE/XylAMocC-like"/>
</dbReference>
<dbReference type="InterPro" id="IPR036237">
    <property type="entry name" value="Xyl_isomerase-like_sf"/>
</dbReference>
<sequence length="286" mass="32776">MHYGVFGLLFFPKFTQERISVLEKVKKLGYEGIEISLSEDYLSSNLSNEIVKEAQKLDVKCLCSTSLDEKTDITSNDKAIRENGITFLKKCVEEAAKLGSDVIGGVIYAPWGLSNKKGRTREEWEICKESLFKVAEFAKDYKVFLALEPVNRFESHFLNTAEEAKTLINEINHPQLKIHLDTFQMNVEENHLYDAIKTAGDLLFHFHCCASNRGIPGNGHIEWDEVFQGLKEIGYKRWLVVESFTPDIMKEEFGRQVAIWREIAEPEDIAKKGLDFLKSVEKKIFV</sequence>
<dbReference type="GO" id="GO:0016853">
    <property type="term" value="F:isomerase activity"/>
    <property type="evidence" value="ECO:0007669"/>
    <property type="project" value="UniProtKB-KW"/>
</dbReference>
<protein>
    <submittedName>
        <fullName evidence="2">D-tagatose 3-epimerase</fullName>
        <ecNumber evidence="2">5.3.1.-</ecNumber>
    </submittedName>
</protein>